<proteinExistence type="predicted"/>
<dbReference type="CDD" id="cd22745">
    <property type="entry name" value="OTU_OTU1"/>
    <property type="match status" value="1"/>
</dbReference>
<evidence type="ECO:0000256" key="4">
    <source>
        <dbReference type="ARBA" id="ARBA00022670"/>
    </source>
</evidence>
<reference evidence="14" key="1">
    <citation type="submission" date="2016-02" db="EMBL/GenBank/DDBJ databases">
        <title>Comparative genomics of biotechnologically important yeasts.</title>
        <authorList>
            <consortium name="DOE Joint Genome Institute"/>
            <person name="Riley R."/>
            <person name="Haridas S."/>
            <person name="Wolfe K.H."/>
            <person name="Lopes M.R."/>
            <person name="Hittinger C.T."/>
            <person name="Goker M."/>
            <person name="Salamov A."/>
            <person name="Wisecaver J."/>
            <person name="Long T.M."/>
            <person name="Aerts A.L."/>
            <person name="Barry K."/>
            <person name="Choi C."/>
            <person name="Clum A."/>
            <person name="Coughlan A.Y."/>
            <person name="Deshpande S."/>
            <person name="Douglass A.P."/>
            <person name="Hanson S.J."/>
            <person name="Klenk H.-P."/>
            <person name="Labutti K."/>
            <person name="Lapidus A."/>
            <person name="Lindquist E."/>
            <person name="Lipzen A."/>
            <person name="Meier-Kolthoff J.P."/>
            <person name="Ohm R.A."/>
            <person name="Otillar R.P."/>
            <person name="Pangilinan J."/>
            <person name="Peng Y."/>
            <person name="Rokas A."/>
            <person name="Rosa C.A."/>
            <person name="Scheuner C."/>
            <person name="Sibirny A.A."/>
            <person name="Slot J.C."/>
            <person name="Stielow J.B."/>
            <person name="Sun H."/>
            <person name="Kurtzman C.P."/>
            <person name="Blackwell M."/>
            <person name="Jeffries T.W."/>
            <person name="Grigoriev I.V."/>
        </authorList>
    </citation>
    <scope>NUCLEOTIDE SEQUENCE [LARGE SCALE GENOMIC DNA]</scope>
    <source>
        <strain evidence="14">NRRL Y-17796</strain>
    </source>
</reference>
<evidence type="ECO:0000256" key="7">
    <source>
        <dbReference type="ARBA" id="ARBA00022786"/>
    </source>
</evidence>
<evidence type="ECO:0000256" key="3">
    <source>
        <dbReference type="ARBA" id="ARBA00022490"/>
    </source>
</evidence>
<evidence type="ECO:0000256" key="6">
    <source>
        <dbReference type="ARBA" id="ARBA00022771"/>
    </source>
</evidence>
<dbReference type="InterPro" id="IPR057766">
    <property type="entry name" value="Znf-C2H2_OTU1-like_C"/>
</dbReference>
<dbReference type="GO" id="GO:0016579">
    <property type="term" value="P:protein deubiquitination"/>
    <property type="evidence" value="ECO:0007669"/>
    <property type="project" value="TreeGrafter"/>
</dbReference>
<dbReference type="PROSITE" id="PS00028">
    <property type="entry name" value="ZINC_FINGER_C2H2_1"/>
    <property type="match status" value="1"/>
</dbReference>
<comment type="catalytic activity">
    <reaction evidence="1 11">
        <text>Thiol-dependent hydrolysis of ester, thioester, amide, peptide and isopeptide bonds formed by the C-terminal Gly of ubiquitin (a 76-residue protein attached to proteins as an intracellular targeting signal).</text>
        <dbReference type="EC" id="3.4.19.12"/>
    </reaction>
</comment>
<keyword evidence="3 11" id="KW-0963">Cytoplasm</keyword>
<dbReference type="InterPro" id="IPR048857">
    <property type="entry name" value="OTU1_Ubl"/>
</dbReference>
<evidence type="ECO:0000256" key="10">
    <source>
        <dbReference type="ARBA" id="ARBA00022833"/>
    </source>
</evidence>
<dbReference type="GO" id="GO:0030968">
    <property type="term" value="P:endoplasmic reticulum unfolded protein response"/>
    <property type="evidence" value="ECO:0007669"/>
    <property type="project" value="TreeGrafter"/>
</dbReference>
<evidence type="ECO:0000313" key="13">
    <source>
        <dbReference type="EMBL" id="ODV92168.1"/>
    </source>
</evidence>
<dbReference type="EC" id="3.4.19.12" evidence="11"/>
<keyword evidence="10" id="KW-0862">Zinc</keyword>
<dbReference type="Pfam" id="PF21403">
    <property type="entry name" value="OTU1_UBXL"/>
    <property type="match status" value="1"/>
</dbReference>
<evidence type="ECO:0000256" key="1">
    <source>
        <dbReference type="ARBA" id="ARBA00000707"/>
    </source>
</evidence>
<feature type="domain" description="OTU" evidence="12">
    <location>
        <begin position="104"/>
        <end position="229"/>
    </location>
</feature>
<keyword evidence="4" id="KW-0645">Protease</keyword>
<dbReference type="Pfam" id="PF24560">
    <property type="entry name" value="zf-C2H2_OTU1_C"/>
    <property type="match status" value="1"/>
</dbReference>
<dbReference type="PANTHER" id="PTHR13312">
    <property type="entry name" value="HIV-INDUCED PROTEIN-7-LIKE PROTEASE"/>
    <property type="match status" value="1"/>
</dbReference>
<evidence type="ECO:0000259" key="12">
    <source>
        <dbReference type="PROSITE" id="PS50802"/>
    </source>
</evidence>
<dbReference type="InterPro" id="IPR013087">
    <property type="entry name" value="Znf_C2H2_type"/>
</dbReference>
<evidence type="ECO:0000256" key="11">
    <source>
        <dbReference type="RuleBase" id="RU367104"/>
    </source>
</evidence>
<comment type="subcellular location">
    <subcellularLocation>
        <location evidence="2 11">Cytoplasm</location>
    </subcellularLocation>
</comment>
<gene>
    <name evidence="13" type="ORF">CANCADRAFT_30410</name>
</gene>
<evidence type="ECO:0000256" key="8">
    <source>
        <dbReference type="ARBA" id="ARBA00022801"/>
    </source>
</evidence>
<name>A0A1E4TKI5_9ASCO</name>
<dbReference type="FunFam" id="3.90.70.80:FF:000016">
    <property type="entry name" value="Putative ubiquitin thioesterase otu1"/>
    <property type="match status" value="1"/>
</dbReference>
<dbReference type="InterPro" id="IPR003323">
    <property type="entry name" value="OTU_dom"/>
</dbReference>
<dbReference type="OrthoDB" id="65596at2759"/>
<keyword evidence="5" id="KW-0479">Metal-binding</keyword>
<sequence>MKLKVRSASENKVIDIEDDSDISKLKDLIGFKNIESIKFGYPIKTIKIDSDGQLLADLGIKSGETLIINGKSGVANSTESKPEPIMNSKPSESEPYVKYGDQYLTIRVMKDDNSCLFNSISYNILKTLQDPYELRDLIASYIKNNSLEYNEAILGRGIEEYCAWIKQENSWGGAIEISIFAKYFNITIHSIDVQTGRIDSFEPNSSESNPGKFCVIIYSGIHYDSIAATPYLNAPNDLDTTVFDASSETDILAESKKLVDKLRAQHYYTDTSEFKVKCGICGETFKGEKSAVNHANATGHYQFDEK</sequence>
<dbReference type="PROSITE" id="PS50802">
    <property type="entry name" value="OTU"/>
    <property type="match status" value="1"/>
</dbReference>
<evidence type="ECO:0000256" key="2">
    <source>
        <dbReference type="ARBA" id="ARBA00004496"/>
    </source>
</evidence>
<dbReference type="GO" id="GO:0004843">
    <property type="term" value="F:cysteine-type deubiquitinase activity"/>
    <property type="evidence" value="ECO:0007669"/>
    <property type="project" value="UniProtKB-UniRule"/>
</dbReference>
<keyword evidence="7 11" id="KW-0833">Ubl conjugation pathway</keyword>
<keyword evidence="6" id="KW-0863">Zinc-finger</keyword>
<dbReference type="EMBL" id="KV453841">
    <property type="protein sequence ID" value="ODV92168.1"/>
    <property type="molecule type" value="Genomic_DNA"/>
</dbReference>
<dbReference type="Proteomes" id="UP000095023">
    <property type="component" value="Unassembled WGS sequence"/>
</dbReference>
<keyword evidence="14" id="KW-1185">Reference proteome</keyword>
<dbReference type="GO" id="GO:0008270">
    <property type="term" value="F:zinc ion binding"/>
    <property type="evidence" value="ECO:0007669"/>
    <property type="project" value="UniProtKB-KW"/>
</dbReference>
<comment type="function">
    <text evidence="11">Hydrolase that can remove conjugated ubiquitin from proteins and may therefore play an important regulatory role at the level of protein turnover by preventing degradation.</text>
</comment>
<dbReference type="GO" id="GO:0036503">
    <property type="term" value="P:ERAD pathway"/>
    <property type="evidence" value="ECO:0007669"/>
    <property type="project" value="TreeGrafter"/>
</dbReference>
<evidence type="ECO:0000256" key="9">
    <source>
        <dbReference type="ARBA" id="ARBA00022807"/>
    </source>
</evidence>
<dbReference type="AlphaFoldDB" id="A0A1E4TKI5"/>
<dbReference type="GO" id="GO:0005634">
    <property type="term" value="C:nucleus"/>
    <property type="evidence" value="ECO:0007669"/>
    <property type="project" value="TreeGrafter"/>
</dbReference>
<organism evidence="13 14">
    <name type="scientific">Tortispora caseinolytica NRRL Y-17796</name>
    <dbReference type="NCBI Taxonomy" id="767744"/>
    <lineage>
        <taxon>Eukaryota</taxon>
        <taxon>Fungi</taxon>
        <taxon>Dikarya</taxon>
        <taxon>Ascomycota</taxon>
        <taxon>Saccharomycotina</taxon>
        <taxon>Trigonopsidomycetes</taxon>
        <taxon>Trigonopsidales</taxon>
        <taxon>Trigonopsidaceae</taxon>
        <taxon>Tortispora</taxon>
    </lineage>
</organism>
<keyword evidence="9 11" id="KW-0788">Thiol protease</keyword>
<dbReference type="Pfam" id="PF02338">
    <property type="entry name" value="OTU"/>
    <property type="match status" value="1"/>
</dbReference>
<accession>A0A1E4TKI5</accession>
<dbReference type="Gene3D" id="3.10.20.90">
    <property type="entry name" value="Phosphatidylinositol 3-kinase Catalytic Subunit, Chain A, domain 1"/>
    <property type="match status" value="1"/>
</dbReference>
<dbReference type="PANTHER" id="PTHR13312:SF0">
    <property type="entry name" value="UBIQUITIN THIOESTERASE OTU1"/>
    <property type="match status" value="1"/>
</dbReference>
<evidence type="ECO:0000313" key="14">
    <source>
        <dbReference type="Proteomes" id="UP000095023"/>
    </source>
</evidence>
<dbReference type="GO" id="GO:0005829">
    <property type="term" value="C:cytosol"/>
    <property type="evidence" value="ECO:0007669"/>
    <property type="project" value="TreeGrafter"/>
</dbReference>
<dbReference type="Gene3D" id="3.90.70.80">
    <property type="match status" value="1"/>
</dbReference>
<dbReference type="InterPro" id="IPR038765">
    <property type="entry name" value="Papain-like_cys_pep_sf"/>
</dbReference>
<keyword evidence="8 11" id="KW-0378">Hydrolase</keyword>
<protein>
    <recommendedName>
        <fullName evidence="11">Ubiquitin thioesterase OTU</fullName>
        <ecNumber evidence="11">3.4.19.12</ecNumber>
    </recommendedName>
</protein>
<dbReference type="SUPFAM" id="SSF54001">
    <property type="entry name" value="Cysteine proteinases"/>
    <property type="match status" value="1"/>
</dbReference>
<evidence type="ECO:0000256" key="5">
    <source>
        <dbReference type="ARBA" id="ARBA00022723"/>
    </source>
</evidence>